<dbReference type="PANTHER" id="PTHR43798">
    <property type="entry name" value="MONOACYLGLYCEROL LIPASE"/>
    <property type="match status" value="1"/>
</dbReference>
<dbReference type="InterPro" id="IPR050266">
    <property type="entry name" value="AB_hydrolase_sf"/>
</dbReference>
<reference evidence="2 3" key="1">
    <citation type="submission" date="2019-03" db="EMBL/GenBank/DDBJ databases">
        <title>Genomic Encyclopedia of Type Strains, Phase IV (KMG-IV): sequencing the most valuable type-strain genomes for metagenomic binning, comparative biology and taxonomic classification.</title>
        <authorList>
            <person name="Goeker M."/>
        </authorList>
    </citation>
    <scope>NUCLEOTIDE SEQUENCE [LARGE SCALE GENOMIC DNA]</scope>
    <source>
        <strain evidence="2 3">DSM 100059</strain>
    </source>
</reference>
<evidence type="ECO:0000313" key="2">
    <source>
        <dbReference type="EMBL" id="TDW95708.1"/>
    </source>
</evidence>
<dbReference type="EMBL" id="SODV01000002">
    <property type="protein sequence ID" value="TDW95708.1"/>
    <property type="molecule type" value="Genomic_DNA"/>
</dbReference>
<organism evidence="2 3">
    <name type="scientific">Dinghuibacter silviterrae</name>
    <dbReference type="NCBI Taxonomy" id="1539049"/>
    <lineage>
        <taxon>Bacteria</taxon>
        <taxon>Pseudomonadati</taxon>
        <taxon>Bacteroidota</taxon>
        <taxon>Chitinophagia</taxon>
        <taxon>Chitinophagales</taxon>
        <taxon>Chitinophagaceae</taxon>
        <taxon>Dinghuibacter</taxon>
    </lineage>
</organism>
<protein>
    <submittedName>
        <fullName evidence="2">Pimeloyl-ACP methyl ester carboxylesterase</fullName>
    </submittedName>
</protein>
<dbReference type="InterPro" id="IPR000073">
    <property type="entry name" value="AB_hydrolase_1"/>
</dbReference>
<dbReference type="SUPFAM" id="SSF53474">
    <property type="entry name" value="alpha/beta-Hydrolases"/>
    <property type="match status" value="1"/>
</dbReference>
<dbReference type="OrthoDB" id="252464at2"/>
<dbReference type="AlphaFoldDB" id="A0A4R8DEN8"/>
<dbReference type="PRINTS" id="PR00111">
    <property type="entry name" value="ABHYDROLASE"/>
</dbReference>
<accession>A0A4R8DEN8</accession>
<comment type="caution">
    <text evidence="2">The sequence shown here is derived from an EMBL/GenBank/DDBJ whole genome shotgun (WGS) entry which is preliminary data.</text>
</comment>
<feature type="domain" description="AB hydrolase-1" evidence="1">
    <location>
        <begin position="19"/>
        <end position="252"/>
    </location>
</feature>
<dbReference type="Proteomes" id="UP000294498">
    <property type="component" value="Unassembled WGS sequence"/>
</dbReference>
<keyword evidence="3" id="KW-1185">Reference proteome</keyword>
<name>A0A4R8DEN8_9BACT</name>
<sequence length="271" mass="29320">MEKTLSHTPLTYEDTGKGPVVVLLHGFAEDSTLWKHQVALLAPHYRVIAPDWPGSGLSPLGPGEPPGAGEPSMESFAGLLHTLLVHERIDRAVVIGHSMGGYVALAFAEAYPDFVAGLGLFHSTAFADTPEKIQTRKRGQAFIRENGAALFIKQSTPNLFADAFKATHAGEVTALLQRGDHFQPEALIGYYEAMLQRPDRTHVLTGSTVPVLLIAGAQDNAVPLADSLRQAALAPTTFFHILAGTAHMGMWEAREASGRILLEYLAYVYKQ</sequence>
<evidence type="ECO:0000259" key="1">
    <source>
        <dbReference type="Pfam" id="PF00561"/>
    </source>
</evidence>
<proteinExistence type="predicted"/>
<gene>
    <name evidence="2" type="ORF">EDB95_3519</name>
</gene>
<evidence type="ECO:0000313" key="3">
    <source>
        <dbReference type="Proteomes" id="UP000294498"/>
    </source>
</evidence>
<dbReference type="Pfam" id="PF00561">
    <property type="entry name" value="Abhydrolase_1"/>
    <property type="match status" value="1"/>
</dbReference>
<dbReference type="InterPro" id="IPR029058">
    <property type="entry name" value="AB_hydrolase_fold"/>
</dbReference>
<dbReference type="Gene3D" id="3.40.50.1820">
    <property type="entry name" value="alpha/beta hydrolase"/>
    <property type="match status" value="1"/>
</dbReference>
<dbReference type="RefSeq" id="WP_133995328.1">
    <property type="nucleotide sequence ID" value="NZ_SODV01000002.1"/>
</dbReference>